<reference evidence="3" key="2">
    <citation type="submission" date="2020-09" db="EMBL/GenBank/DDBJ databases">
        <authorList>
            <person name="Sun Q."/>
            <person name="Ohkuma M."/>
        </authorList>
    </citation>
    <scope>NUCLEOTIDE SEQUENCE</scope>
    <source>
        <strain evidence="3">JCM 4391</strain>
    </source>
</reference>
<dbReference type="RefSeq" id="WP_189554952.1">
    <property type="nucleotide sequence ID" value="NZ_BMTP01000041.1"/>
</dbReference>
<dbReference type="InterPro" id="IPR056135">
    <property type="entry name" value="DUF7718"/>
</dbReference>
<feature type="compositionally biased region" description="Basic residues" evidence="1">
    <location>
        <begin position="1"/>
        <end position="10"/>
    </location>
</feature>
<gene>
    <name evidence="3" type="ORF">GCM10010274_66360</name>
</gene>
<sequence>MANNSNKRRSRLVDMGETPPKAVYRPPRVPPAEQWDFDIACSDQDLLRVRLRTYRNKIVDYAVMQMTSDYGTWEEVARIDCCGGTIHRHLFGRSGTVLLDHDLIRDIPERDGAWDVVHDSYEGALNEMQNNWEDNLRRWRCG</sequence>
<protein>
    <recommendedName>
        <fullName evidence="2">DUF7718 domain-containing protein</fullName>
    </recommendedName>
</protein>
<evidence type="ECO:0000256" key="1">
    <source>
        <dbReference type="SAM" id="MobiDB-lite"/>
    </source>
</evidence>
<dbReference type="AlphaFoldDB" id="A0A918M8J4"/>
<organism evidence="3 4">
    <name type="scientific">Streptomyces lavendofoliae</name>
    <dbReference type="NCBI Taxonomy" id="67314"/>
    <lineage>
        <taxon>Bacteria</taxon>
        <taxon>Bacillati</taxon>
        <taxon>Actinomycetota</taxon>
        <taxon>Actinomycetes</taxon>
        <taxon>Kitasatosporales</taxon>
        <taxon>Streptomycetaceae</taxon>
        <taxon>Streptomyces</taxon>
    </lineage>
</organism>
<dbReference type="Pfam" id="PF24839">
    <property type="entry name" value="DUF7718"/>
    <property type="match status" value="1"/>
</dbReference>
<feature type="region of interest" description="Disordered" evidence="1">
    <location>
        <begin position="1"/>
        <end position="27"/>
    </location>
</feature>
<accession>A0A918M8J4</accession>
<keyword evidence="4" id="KW-1185">Reference proteome</keyword>
<reference evidence="3" key="1">
    <citation type="journal article" date="2014" name="Int. J. Syst. Evol. Microbiol.">
        <title>Complete genome sequence of Corynebacterium casei LMG S-19264T (=DSM 44701T), isolated from a smear-ripened cheese.</title>
        <authorList>
            <consortium name="US DOE Joint Genome Institute (JGI-PGF)"/>
            <person name="Walter F."/>
            <person name="Albersmeier A."/>
            <person name="Kalinowski J."/>
            <person name="Ruckert C."/>
        </authorList>
    </citation>
    <scope>NUCLEOTIDE SEQUENCE</scope>
    <source>
        <strain evidence="3">JCM 4391</strain>
    </source>
</reference>
<dbReference type="Proteomes" id="UP000636661">
    <property type="component" value="Unassembled WGS sequence"/>
</dbReference>
<name>A0A918M8J4_9ACTN</name>
<comment type="caution">
    <text evidence="3">The sequence shown here is derived from an EMBL/GenBank/DDBJ whole genome shotgun (WGS) entry which is preliminary data.</text>
</comment>
<evidence type="ECO:0000313" key="4">
    <source>
        <dbReference type="Proteomes" id="UP000636661"/>
    </source>
</evidence>
<evidence type="ECO:0000259" key="2">
    <source>
        <dbReference type="Pfam" id="PF24839"/>
    </source>
</evidence>
<proteinExistence type="predicted"/>
<feature type="domain" description="DUF7718" evidence="2">
    <location>
        <begin position="39"/>
        <end position="134"/>
    </location>
</feature>
<evidence type="ECO:0000313" key="3">
    <source>
        <dbReference type="EMBL" id="GGU68890.1"/>
    </source>
</evidence>
<dbReference type="EMBL" id="BMTP01000041">
    <property type="protein sequence ID" value="GGU68890.1"/>
    <property type="molecule type" value="Genomic_DNA"/>
</dbReference>